<reference evidence="2 4" key="2">
    <citation type="submission" date="2019-06" db="EMBL/GenBank/DDBJ databases">
        <title>Whole geneome sequnce of Mycobacteroides chelonae M77 isolated from bovine milk from Meghalaya, India.</title>
        <authorList>
            <person name="Vise E."/>
            <person name="Das S."/>
            <person name="Garg A."/>
            <person name="Ghatak S."/>
            <person name="Shakuntala I."/>
            <person name="Milton A.A.P."/>
            <person name="Karam A."/>
            <person name="Sanjukta R."/>
            <person name="Puro K."/>
            <person name="Sen A."/>
        </authorList>
    </citation>
    <scope>NUCLEOTIDE SEQUENCE [LARGE SCALE GENOMIC DNA]</scope>
    <source>
        <strain evidence="2 4">M77</strain>
    </source>
</reference>
<evidence type="ECO:0000313" key="1">
    <source>
        <dbReference type="EMBL" id="OHT51709.1"/>
    </source>
</evidence>
<proteinExistence type="predicted"/>
<dbReference type="Proteomes" id="UP000180113">
    <property type="component" value="Unassembled WGS sequence"/>
</dbReference>
<reference evidence="1 3" key="1">
    <citation type="submission" date="2016-10" db="EMBL/GenBank/DDBJ databases">
        <title>Evaluation of Human, Animal and Environmental Mycobacterium chelonae Isolates by Core Genome Phylogenomic Analysis, Targeted Gene Comparison, and Anti-microbial Susceptibility Patterns: A Tale of Mistaken Identities.</title>
        <authorList>
            <person name="Fogelson S.B."/>
            <person name="Camus A.C."/>
            <person name="Lorenz W."/>
            <person name="Vasireddy R."/>
            <person name="Vasireddy S."/>
            <person name="Smith T."/>
            <person name="Brown-Elliott B.A."/>
            <person name="Wallace R.J.Jr."/>
            <person name="Hasan N.A."/>
            <person name="Reischl U."/>
            <person name="Sanchez S."/>
        </authorList>
    </citation>
    <scope>NUCLEOTIDE SEQUENCE [LARGE SCALE GENOMIC DNA]</scope>
    <source>
        <strain evidence="1 3">42895</strain>
    </source>
</reference>
<sequence>MPGDGPAGGPNNEPDEPQKRSFLDRFSLNNLWRVAVVGVLGLTAGFGGLDQADPATPIELGNVYDNGPLQITPRAVFAICPDSRLDPTIMRRFTYEASTYQMIALSATVKNTDKINVTLDDERKNSSTVYREIFTLTTPSEFKYYGEYASDSGSGKMYSLPPGKTVELLAIWGIPFVRPGIHPGDNIAIRLNDLEWKPDAAGSESWKPPKNHPSYGVLHTTLRECDS</sequence>
<name>A0AB73MSI5_MYCCH</name>
<gene>
    <name evidence="1" type="ORF">BKG62_12700</name>
    <name evidence="2" type="ORF">FJK96_22405</name>
</gene>
<protein>
    <recommendedName>
        <fullName evidence="5">DUF4352 domain-containing protein</fullName>
    </recommendedName>
</protein>
<evidence type="ECO:0008006" key="5">
    <source>
        <dbReference type="Google" id="ProtNLM"/>
    </source>
</evidence>
<dbReference type="AlphaFoldDB" id="A0AB73MSI5"/>
<organism evidence="1 3">
    <name type="scientific">Mycobacteroides chelonae</name>
    <name type="common">Mycobacterium chelonae</name>
    <dbReference type="NCBI Taxonomy" id="1774"/>
    <lineage>
        <taxon>Bacteria</taxon>
        <taxon>Bacillati</taxon>
        <taxon>Actinomycetota</taxon>
        <taxon>Actinomycetes</taxon>
        <taxon>Mycobacteriales</taxon>
        <taxon>Mycobacteriaceae</taxon>
        <taxon>Mycobacteroides</taxon>
    </lineage>
</organism>
<dbReference type="EMBL" id="CP041150">
    <property type="protein sequence ID" value="QDF72642.1"/>
    <property type="molecule type" value="Genomic_DNA"/>
</dbReference>
<dbReference type="RefSeq" id="WP_070919633.1">
    <property type="nucleotide sequence ID" value="NZ_CP041150.1"/>
</dbReference>
<evidence type="ECO:0000313" key="3">
    <source>
        <dbReference type="Proteomes" id="UP000180113"/>
    </source>
</evidence>
<evidence type="ECO:0000313" key="2">
    <source>
        <dbReference type="EMBL" id="QDF72642.1"/>
    </source>
</evidence>
<dbReference type="EMBL" id="MLHW01000009">
    <property type="protein sequence ID" value="OHT51709.1"/>
    <property type="molecule type" value="Genomic_DNA"/>
</dbReference>
<evidence type="ECO:0000313" key="4">
    <source>
        <dbReference type="Proteomes" id="UP000317728"/>
    </source>
</evidence>
<dbReference type="Proteomes" id="UP000317728">
    <property type="component" value="Chromosome"/>
</dbReference>
<accession>A0AB73MSI5</accession>